<dbReference type="Proteomes" id="UP000663828">
    <property type="component" value="Unassembled WGS sequence"/>
</dbReference>
<evidence type="ECO:0000313" key="3">
    <source>
        <dbReference type="EMBL" id="CAF1519687.1"/>
    </source>
</evidence>
<evidence type="ECO:0000313" key="4">
    <source>
        <dbReference type="Proteomes" id="UP000663828"/>
    </source>
</evidence>
<feature type="transmembrane region" description="Helical" evidence="1">
    <location>
        <begin position="47"/>
        <end position="70"/>
    </location>
</feature>
<keyword evidence="1" id="KW-0472">Membrane</keyword>
<evidence type="ECO:0000313" key="2">
    <source>
        <dbReference type="EMBL" id="CAF0824568.1"/>
    </source>
</evidence>
<sequence>MKTNRITVVTHNVVKVHNSPSIDPSLVGQNMGEPTHTSYLSDRKRKVLCATVFVLVVVLVMLNILIPIVVVRRNKTRSSSLIALTPTVMTTTTMITGSSIITEEGQVSLAAVKKSVKGVHHTVMGGSSMEARAGDDSGHYLPYNTPAEACDNDLTTKYVSFGPCYLYKDGDMCGLNTGFYLELPM</sequence>
<organism evidence="3 5">
    <name type="scientific">Adineta ricciae</name>
    <name type="common">Rotifer</name>
    <dbReference type="NCBI Taxonomy" id="249248"/>
    <lineage>
        <taxon>Eukaryota</taxon>
        <taxon>Metazoa</taxon>
        <taxon>Spiralia</taxon>
        <taxon>Gnathifera</taxon>
        <taxon>Rotifera</taxon>
        <taxon>Eurotatoria</taxon>
        <taxon>Bdelloidea</taxon>
        <taxon>Adinetida</taxon>
        <taxon>Adinetidae</taxon>
        <taxon>Adineta</taxon>
    </lineage>
</organism>
<dbReference type="AlphaFoldDB" id="A0A815UWP1"/>
<dbReference type="EMBL" id="CAJNOJ010000759">
    <property type="protein sequence ID" value="CAF1519687.1"/>
    <property type="molecule type" value="Genomic_DNA"/>
</dbReference>
<evidence type="ECO:0000256" key="1">
    <source>
        <dbReference type="SAM" id="Phobius"/>
    </source>
</evidence>
<accession>A0A815UWP1</accession>
<name>A0A815UWP1_ADIRI</name>
<dbReference type="EMBL" id="CAJNOR010000165">
    <property type="protein sequence ID" value="CAF0824568.1"/>
    <property type="molecule type" value="Genomic_DNA"/>
</dbReference>
<evidence type="ECO:0000313" key="5">
    <source>
        <dbReference type="Proteomes" id="UP000663852"/>
    </source>
</evidence>
<gene>
    <name evidence="3" type="ORF">EDS130_LOCUS43793</name>
    <name evidence="2" type="ORF">XAT740_LOCUS4138</name>
</gene>
<keyword evidence="1" id="KW-1133">Transmembrane helix</keyword>
<dbReference type="Proteomes" id="UP000663852">
    <property type="component" value="Unassembled WGS sequence"/>
</dbReference>
<reference evidence="3" key="1">
    <citation type="submission" date="2021-02" db="EMBL/GenBank/DDBJ databases">
        <authorList>
            <person name="Nowell W R."/>
        </authorList>
    </citation>
    <scope>NUCLEOTIDE SEQUENCE</scope>
</reference>
<keyword evidence="4" id="KW-1185">Reference proteome</keyword>
<keyword evidence="1" id="KW-0812">Transmembrane</keyword>
<proteinExistence type="predicted"/>
<protein>
    <submittedName>
        <fullName evidence="3">Uncharacterized protein</fullName>
    </submittedName>
</protein>
<comment type="caution">
    <text evidence="3">The sequence shown here is derived from an EMBL/GenBank/DDBJ whole genome shotgun (WGS) entry which is preliminary data.</text>
</comment>